<gene>
    <name evidence="3" type="ORF">HXL70_08385</name>
</gene>
<feature type="compositionally biased region" description="Basic and acidic residues" evidence="1">
    <location>
        <begin position="55"/>
        <end position="112"/>
    </location>
</feature>
<reference evidence="3" key="1">
    <citation type="submission" date="2020-04" db="EMBL/GenBank/DDBJ databases">
        <title>Deep metagenomics examines the oral microbiome during advanced dental caries in children, revealing novel taxa and co-occurrences with host molecules.</title>
        <authorList>
            <person name="Baker J.L."/>
            <person name="Morton J.T."/>
            <person name="Dinis M."/>
            <person name="Alvarez R."/>
            <person name="Tran N.C."/>
            <person name="Knight R."/>
            <person name="Edlund A."/>
        </authorList>
    </citation>
    <scope>NUCLEOTIDE SEQUENCE</scope>
    <source>
        <strain evidence="3">JCVI_32_bin.14</strain>
    </source>
</reference>
<dbReference type="RefSeq" id="WP_276624733.1">
    <property type="nucleotide sequence ID" value="NZ_CAUEED010000004.1"/>
</dbReference>
<dbReference type="Proteomes" id="UP000757890">
    <property type="component" value="Unassembled WGS sequence"/>
</dbReference>
<comment type="caution">
    <text evidence="3">The sequence shown here is derived from an EMBL/GenBank/DDBJ whole genome shotgun (WGS) entry which is preliminary data.</text>
</comment>
<proteinExistence type="predicted"/>
<evidence type="ECO:0000256" key="1">
    <source>
        <dbReference type="SAM" id="MobiDB-lite"/>
    </source>
</evidence>
<accession>A0A6L6TLW9</accession>
<feature type="region of interest" description="Disordered" evidence="1">
    <location>
        <begin position="41"/>
        <end position="131"/>
    </location>
</feature>
<keyword evidence="2" id="KW-0732">Signal</keyword>
<evidence type="ECO:0000256" key="2">
    <source>
        <dbReference type="SAM" id="SignalP"/>
    </source>
</evidence>
<name>A0A6L6TLW9_9FIRM</name>
<dbReference type="AlphaFoldDB" id="A0A6L6TLW9"/>
<feature type="chain" id="PRO_5043680548" evidence="2">
    <location>
        <begin position="30"/>
        <end position="131"/>
    </location>
</feature>
<protein>
    <submittedName>
        <fullName evidence="3">Uncharacterized protein</fullName>
    </submittedName>
</protein>
<feature type="signal peptide" evidence="2">
    <location>
        <begin position="1"/>
        <end position="29"/>
    </location>
</feature>
<sequence>MKKHTKLALIVASCLSIGATFLMIHPSQAFFLDLPQQKNGIRQDTDKQMNQPGKDVQDIRIIKEETPDKQDKADEKKNPAPDNTLKEKSKEKQMPKKDSMKKTPENNKKDMPDTQSKVPPVEGNIPPAVQK</sequence>
<evidence type="ECO:0000313" key="4">
    <source>
        <dbReference type="Proteomes" id="UP000757890"/>
    </source>
</evidence>
<organism evidence="3 4">
    <name type="scientific">Dialister invisus</name>
    <dbReference type="NCBI Taxonomy" id="218538"/>
    <lineage>
        <taxon>Bacteria</taxon>
        <taxon>Bacillati</taxon>
        <taxon>Bacillota</taxon>
        <taxon>Negativicutes</taxon>
        <taxon>Veillonellales</taxon>
        <taxon>Veillonellaceae</taxon>
        <taxon>Dialister</taxon>
    </lineage>
</organism>
<evidence type="ECO:0000313" key="3">
    <source>
        <dbReference type="EMBL" id="MBF1130037.1"/>
    </source>
</evidence>
<dbReference type="EMBL" id="JABZMK010000087">
    <property type="protein sequence ID" value="MBF1130037.1"/>
    <property type="molecule type" value="Genomic_DNA"/>
</dbReference>